<accession>F4XXW4</accession>
<gene>
    <name evidence="1" type="ORF">LYNGBM3L_49230</name>
</gene>
<dbReference type="HOGENOM" id="CLU_118482_10_1_3"/>
<dbReference type="AlphaFoldDB" id="F4XXW4"/>
<dbReference type="InterPro" id="IPR029060">
    <property type="entry name" value="PIN-like_dom_sf"/>
</dbReference>
<protein>
    <recommendedName>
        <fullName evidence="3">Type II toxin-antitoxin system VapC family toxin</fullName>
    </recommendedName>
</protein>
<reference evidence="2" key="1">
    <citation type="journal article" date="2011" name="Proc. Natl. Acad. Sci. U.S.A.">
        <title>Genomic insights into the physiology and ecology of the marine filamentous cyanobacterium Lyngbya majuscula.</title>
        <authorList>
            <person name="Jones A.C."/>
            <person name="Monroe E.A."/>
            <person name="Podell S."/>
            <person name="Hess W.R."/>
            <person name="Klages S."/>
            <person name="Esquenazi E."/>
            <person name="Niessen S."/>
            <person name="Hoover H."/>
            <person name="Rothmann M."/>
            <person name="Lasken R.S."/>
            <person name="Yates J.R.III."/>
            <person name="Reinhardt R."/>
            <person name="Kube M."/>
            <person name="Burkart M.D."/>
            <person name="Allen E.E."/>
            <person name="Dorrestein P.C."/>
            <person name="Gerwick W.H."/>
            <person name="Gerwick L."/>
        </authorList>
    </citation>
    <scope>NUCLEOTIDE SEQUENCE [LARGE SCALE GENOMIC DNA]</scope>
    <source>
        <strain evidence="2">3L</strain>
    </source>
</reference>
<organism evidence="1 2">
    <name type="scientific">Moorena producens 3L</name>
    <dbReference type="NCBI Taxonomy" id="489825"/>
    <lineage>
        <taxon>Bacteria</taxon>
        <taxon>Bacillati</taxon>
        <taxon>Cyanobacteriota</taxon>
        <taxon>Cyanophyceae</taxon>
        <taxon>Coleofasciculales</taxon>
        <taxon>Coleofasciculaceae</taxon>
        <taxon>Moorena</taxon>
    </lineage>
</organism>
<sequence>MFTEDFSGRILYFDQKAAVSFASIACERKKIGQPISQADAQIAAICYSHHATLATRNVDDFKNCNIAIINPWDYRVT</sequence>
<name>F4XXW4_9CYAN</name>
<dbReference type="Proteomes" id="UP000003959">
    <property type="component" value="Unassembled WGS sequence"/>
</dbReference>
<dbReference type="EMBL" id="GL890951">
    <property type="protein sequence ID" value="EGJ30569.1"/>
    <property type="molecule type" value="Genomic_DNA"/>
</dbReference>
<evidence type="ECO:0000313" key="2">
    <source>
        <dbReference type="Proteomes" id="UP000003959"/>
    </source>
</evidence>
<evidence type="ECO:0008006" key="3">
    <source>
        <dbReference type="Google" id="ProtNLM"/>
    </source>
</evidence>
<proteinExistence type="predicted"/>
<evidence type="ECO:0000313" key="1">
    <source>
        <dbReference type="EMBL" id="EGJ30569.1"/>
    </source>
</evidence>
<dbReference type="RefSeq" id="WP_009149637.1">
    <property type="nucleotide sequence ID" value="NZ_MKZR01000001.1"/>
</dbReference>
<keyword evidence="2" id="KW-1185">Reference proteome</keyword>
<dbReference type="eggNOG" id="COG1487">
    <property type="taxonomic scope" value="Bacteria"/>
</dbReference>
<dbReference type="Gene3D" id="3.40.50.1010">
    <property type="entry name" value="5'-nuclease"/>
    <property type="match status" value="1"/>
</dbReference>
<dbReference type="SUPFAM" id="SSF88723">
    <property type="entry name" value="PIN domain-like"/>
    <property type="match status" value="1"/>
</dbReference>